<dbReference type="GO" id="GO:0046540">
    <property type="term" value="C:U4/U6 x U5 tri-snRNP complex"/>
    <property type="evidence" value="ECO:0007669"/>
    <property type="project" value="TreeGrafter"/>
</dbReference>
<evidence type="ECO:0000256" key="5">
    <source>
        <dbReference type="SAM" id="MobiDB-lite"/>
    </source>
</evidence>
<dbReference type="InterPro" id="IPR040107">
    <property type="entry name" value="Snu23"/>
</dbReference>
<accession>A0AB34IRL2</accession>
<dbReference type="GO" id="GO:0003676">
    <property type="term" value="F:nucleic acid binding"/>
    <property type="evidence" value="ECO:0007669"/>
    <property type="project" value="InterPro"/>
</dbReference>
<reference evidence="7 8" key="1">
    <citation type="journal article" date="2024" name="Science">
        <title>Giant polyketide synthase enzymes in the biosynthesis of giant marine polyether toxins.</title>
        <authorList>
            <person name="Fallon T.R."/>
            <person name="Shende V.V."/>
            <person name="Wierzbicki I.H."/>
            <person name="Pendleton A.L."/>
            <person name="Watervoot N.F."/>
            <person name="Auber R.P."/>
            <person name="Gonzalez D.J."/>
            <person name="Wisecaver J.H."/>
            <person name="Moore B.S."/>
        </authorList>
    </citation>
    <scope>NUCLEOTIDE SEQUENCE [LARGE SCALE GENOMIC DNA]</scope>
    <source>
        <strain evidence="7 8">12B1</strain>
    </source>
</reference>
<feature type="region of interest" description="Disordered" evidence="5">
    <location>
        <begin position="174"/>
        <end position="197"/>
    </location>
</feature>
<evidence type="ECO:0000256" key="2">
    <source>
        <dbReference type="ARBA" id="ARBA00022771"/>
    </source>
</evidence>
<feature type="domain" description="U1-type" evidence="6">
    <location>
        <begin position="84"/>
        <end position="118"/>
    </location>
</feature>
<dbReference type="PANTHER" id="PTHR45986">
    <property type="entry name" value="ZINC FINGER MATRIN-TYPE PROTEIN 2"/>
    <property type="match status" value="1"/>
</dbReference>
<keyword evidence="2" id="KW-0863">Zinc-finger</keyword>
<dbReference type="InterPro" id="IPR003604">
    <property type="entry name" value="Matrin/U1-like-C_Znf_C2H2"/>
</dbReference>
<dbReference type="AlphaFoldDB" id="A0AB34IRL2"/>
<dbReference type="GO" id="GO:0005681">
    <property type="term" value="C:spliceosomal complex"/>
    <property type="evidence" value="ECO:0007669"/>
    <property type="project" value="InterPro"/>
</dbReference>
<evidence type="ECO:0000259" key="6">
    <source>
        <dbReference type="SMART" id="SM00451"/>
    </source>
</evidence>
<dbReference type="EMBL" id="JBGBPQ010000020">
    <property type="protein sequence ID" value="KAL1504062.1"/>
    <property type="molecule type" value="Genomic_DNA"/>
</dbReference>
<evidence type="ECO:0000313" key="8">
    <source>
        <dbReference type="Proteomes" id="UP001515480"/>
    </source>
</evidence>
<dbReference type="Proteomes" id="UP001515480">
    <property type="component" value="Unassembled WGS sequence"/>
</dbReference>
<dbReference type="GO" id="GO:0008270">
    <property type="term" value="F:zinc ion binding"/>
    <property type="evidence" value="ECO:0007669"/>
    <property type="project" value="UniProtKB-KW"/>
</dbReference>
<evidence type="ECO:0000256" key="3">
    <source>
        <dbReference type="ARBA" id="ARBA00022833"/>
    </source>
</evidence>
<dbReference type="Gene3D" id="3.30.160.60">
    <property type="entry name" value="Classic Zinc Finger"/>
    <property type="match status" value="1"/>
</dbReference>
<dbReference type="InterPro" id="IPR036236">
    <property type="entry name" value="Znf_C2H2_sf"/>
</dbReference>
<sequence>MSKFAKDGNNFRREWDKEAFEKKAKERLDAELALEEDREHAKTAPQPIVQRAPLQRRTEDLQLAKFVGSRQVVTGAQAMAGQMAGSYYCNVCECPLRDSANYLLHINGRKHNRMLGMSMRAERSTVGEVRARLEAHKGDRAEQELPDDVKAERFLQEFDERLKQREAAAHLEAVEKRKQKKEAKAGGANETEEVVAAPADDDMLQMGFGFAFGGSKKNS</sequence>
<gene>
    <name evidence="7" type="ORF">AB1Y20_010472</name>
</gene>
<keyword evidence="8" id="KW-1185">Reference proteome</keyword>
<dbReference type="SUPFAM" id="SSF57667">
    <property type="entry name" value="beta-beta-alpha zinc fingers"/>
    <property type="match status" value="1"/>
</dbReference>
<evidence type="ECO:0000256" key="1">
    <source>
        <dbReference type="ARBA" id="ARBA00022723"/>
    </source>
</evidence>
<comment type="caution">
    <text evidence="7">The sequence shown here is derived from an EMBL/GenBank/DDBJ whole genome shotgun (WGS) entry which is preliminary data.</text>
</comment>
<protein>
    <recommendedName>
        <fullName evidence="6">U1-type domain-containing protein</fullName>
    </recommendedName>
</protein>
<dbReference type="InterPro" id="IPR013087">
    <property type="entry name" value="Znf_C2H2_type"/>
</dbReference>
<keyword evidence="3" id="KW-0862">Zinc</keyword>
<evidence type="ECO:0000256" key="4">
    <source>
        <dbReference type="ARBA" id="ARBA00023242"/>
    </source>
</evidence>
<dbReference type="SMART" id="SM00451">
    <property type="entry name" value="ZnF_U1"/>
    <property type="match status" value="1"/>
</dbReference>
<organism evidence="7 8">
    <name type="scientific">Prymnesium parvum</name>
    <name type="common">Toxic golden alga</name>
    <dbReference type="NCBI Taxonomy" id="97485"/>
    <lineage>
        <taxon>Eukaryota</taxon>
        <taxon>Haptista</taxon>
        <taxon>Haptophyta</taxon>
        <taxon>Prymnesiophyceae</taxon>
        <taxon>Prymnesiales</taxon>
        <taxon>Prymnesiaceae</taxon>
        <taxon>Prymnesium</taxon>
    </lineage>
</organism>
<keyword evidence="1" id="KW-0479">Metal-binding</keyword>
<keyword evidence="4" id="KW-0539">Nucleus</keyword>
<dbReference type="Pfam" id="PF12874">
    <property type="entry name" value="zf-met"/>
    <property type="match status" value="1"/>
</dbReference>
<dbReference type="PANTHER" id="PTHR45986:SF1">
    <property type="entry name" value="ZINC FINGER MATRIN-TYPE PROTEIN 2"/>
    <property type="match status" value="1"/>
</dbReference>
<evidence type="ECO:0000313" key="7">
    <source>
        <dbReference type="EMBL" id="KAL1504062.1"/>
    </source>
</evidence>
<proteinExistence type="predicted"/>
<name>A0AB34IRL2_PRYPA</name>
<dbReference type="GO" id="GO:0000398">
    <property type="term" value="P:mRNA splicing, via spliceosome"/>
    <property type="evidence" value="ECO:0007669"/>
    <property type="project" value="InterPro"/>
</dbReference>